<dbReference type="InterPro" id="IPR000640">
    <property type="entry name" value="EFG_V-like"/>
</dbReference>
<evidence type="ECO:0000256" key="8">
    <source>
        <dbReference type="ARBA" id="ARBA00050293"/>
    </source>
</evidence>
<dbReference type="PRINTS" id="PR00315">
    <property type="entry name" value="ELONGATNFCT"/>
</dbReference>
<evidence type="ECO:0000313" key="15">
    <source>
        <dbReference type="EMBL" id="SUZ32684.1"/>
    </source>
</evidence>
<dbReference type="InterPro" id="IPR035654">
    <property type="entry name" value="LepA_IV"/>
</dbReference>
<dbReference type="Gene3D" id="2.40.30.10">
    <property type="entry name" value="Translation factors"/>
    <property type="match status" value="1"/>
</dbReference>
<reference evidence="16" key="1">
    <citation type="submission" date="2018-08" db="EMBL/GenBank/DDBJ databases">
        <authorList>
            <person name="Rodrigo-Torres L."/>
            <person name="Arahal R. D."/>
            <person name="Lucena T."/>
        </authorList>
    </citation>
    <scope>NUCLEOTIDE SEQUENCE [LARGE SCALE GENOMIC DNA]</scope>
    <source>
        <strain evidence="16">CECT 7235</strain>
    </source>
</reference>
<feature type="binding site" evidence="12">
    <location>
        <begin position="172"/>
        <end position="175"/>
    </location>
    <ligand>
        <name>GTP</name>
        <dbReference type="ChEBI" id="CHEBI:37565"/>
    </ligand>
</feature>
<comment type="similarity">
    <text evidence="1 12">Belongs to the TRAFAC class translation factor GTPase superfamily. Classic translation factor GTPase family. LepA subfamily.</text>
</comment>
<keyword evidence="5 12" id="KW-0648">Protein biosynthesis</keyword>
<dbReference type="PROSITE" id="PS51722">
    <property type="entry name" value="G_TR_2"/>
    <property type="match status" value="1"/>
</dbReference>
<proteinExistence type="inferred from homology"/>
<dbReference type="InterPro" id="IPR006297">
    <property type="entry name" value="EF-4"/>
</dbReference>
<dbReference type="NCBIfam" id="TIGR00231">
    <property type="entry name" value="small_GTP"/>
    <property type="match status" value="1"/>
</dbReference>
<evidence type="ECO:0000313" key="16">
    <source>
        <dbReference type="Proteomes" id="UP000272908"/>
    </source>
</evidence>
<keyword evidence="7 12" id="KW-0472">Membrane</keyword>
<keyword evidence="15" id="KW-0251">Elongation factor</keyword>
<dbReference type="PROSITE" id="PS00301">
    <property type="entry name" value="G_TR_1"/>
    <property type="match status" value="1"/>
</dbReference>
<evidence type="ECO:0000256" key="11">
    <source>
        <dbReference type="ARBA" id="ARBA00066744"/>
    </source>
</evidence>
<evidence type="ECO:0000256" key="2">
    <source>
        <dbReference type="ARBA" id="ARBA00022475"/>
    </source>
</evidence>
<dbReference type="FunFam" id="3.40.50.300:FF:000078">
    <property type="entry name" value="Elongation factor 4"/>
    <property type="match status" value="1"/>
</dbReference>
<dbReference type="Gene3D" id="3.30.70.240">
    <property type="match status" value="1"/>
</dbReference>
<evidence type="ECO:0000256" key="1">
    <source>
        <dbReference type="ARBA" id="ARBA00005454"/>
    </source>
</evidence>
<dbReference type="FunFam" id="3.30.70.2570:FF:000001">
    <property type="entry name" value="Translation factor GUF1, mitochondrial"/>
    <property type="match status" value="1"/>
</dbReference>
<evidence type="ECO:0000256" key="12">
    <source>
        <dbReference type="HAMAP-Rule" id="MF_00071"/>
    </source>
</evidence>
<dbReference type="InterPro" id="IPR038363">
    <property type="entry name" value="LepA_C_sf"/>
</dbReference>
<dbReference type="CDD" id="cd16260">
    <property type="entry name" value="EF4_III"/>
    <property type="match status" value="1"/>
</dbReference>
<keyword evidence="3 12" id="KW-0547">Nucleotide-binding</keyword>
<dbReference type="InterPro" id="IPR000795">
    <property type="entry name" value="T_Tr_GTP-bd_dom"/>
</dbReference>
<organism evidence="15 16">
    <name type="scientific">Roseinatronobacter ekhonensis</name>
    <dbReference type="NCBI Taxonomy" id="254356"/>
    <lineage>
        <taxon>Bacteria</taxon>
        <taxon>Pseudomonadati</taxon>
        <taxon>Pseudomonadota</taxon>
        <taxon>Alphaproteobacteria</taxon>
        <taxon>Rhodobacterales</taxon>
        <taxon>Paracoccaceae</taxon>
        <taxon>Roseinatronobacter</taxon>
    </lineage>
</organism>
<dbReference type="InterPro" id="IPR031157">
    <property type="entry name" value="G_TR_CS"/>
</dbReference>
<dbReference type="GO" id="GO:0003746">
    <property type="term" value="F:translation elongation factor activity"/>
    <property type="evidence" value="ECO:0007669"/>
    <property type="project" value="UniProtKB-UniRule"/>
</dbReference>
<evidence type="ECO:0000256" key="13">
    <source>
        <dbReference type="SAM" id="MobiDB-lite"/>
    </source>
</evidence>
<dbReference type="Pfam" id="PF00679">
    <property type="entry name" value="EFG_C"/>
    <property type="match status" value="1"/>
</dbReference>
<dbReference type="HAMAP" id="MF_00071">
    <property type="entry name" value="LepA"/>
    <property type="match status" value="1"/>
</dbReference>
<comment type="function">
    <text evidence="9 12">Required for accurate and efficient protein synthesis under certain stress conditions. May act as a fidelity factor of the translation reaction, by catalyzing a one-codon backward translocation of tRNAs on improperly translocated ribosomes. Back-translocation proceeds from a post-translocation (POST) complex to a pre-translocation (PRE) complex, thus giving elongation factor G a second chance to translocate the tRNAs correctly. Binds to ribosomes in a GTP-dependent manner.</text>
</comment>
<evidence type="ECO:0000256" key="7">
    <source>
        <dbReference type="ARBA" id="ARBA00023136"/>
    </source>
</evidence>
<evidence type="ECO:0000256" key="3">
    <source>
        <dbReference type="ARBA" id="ARBA00022741"/>
    </source>
</evidence>
<dbReference type="GO" id="GO:0005886">
    <property type="term" value="C:plasma membrane"/>
    <property type="evidence" value="ECO:0007669"/>
    <property type="project" value="UniProtKB-SubCell"/>
</dbReference>
<dbReference type="InterPro" id="IPR027417">
    <property type="entry name" value="P-loop_NTPase"/>
</dbReference>
<dbReference type="Gene3D" id="3.30.70.2570">
    <property type="entry name" value="Elongation factor 4, C-terminal domain"/>
    <property type="match status" value="1"/>
</dbReference>
<dbReference type="FunFam" id="3.30.70.240:FF:000007">
    <property type="entry name" value="Translation factor GUF1, mitochondrial"/>
    <property type="match status" value="1"/>
</dbReference>
<dbReference type="Pfam" id="PF06421">
    <property type="entry name" value="LepA_C"/>
    <property type="match status" value="1"/>
</dbReference>
<dbReference type="CDD" id="cd03699">
    <property type="entry name" value="EF4_II"/>
    <property type="match status" value="1"/>
</dbReference>
<keyword evidence="16" id="KW-1185">Reference proteome</keyword>
<dbReference type="CDD" id="cd01890">
    <property type="entry name" value="LepA"/>
    <property type="match status" value="1"/>
</dbReference>
<dbReference type="SUPFAM" id="SSF52540">
    <property type="entry name" value="P-loop containing nucleoside triphosphate hydrolases"/>
    <property type="match status" value="1"/>
</dbReference>
<dbReference type="Proteomes" id="UP000272908">
    <property type="component" value="Unassembled WGS sequence"/>
</dbReference>
<dbReference type="CDD" id="cd03709">
    <property type="entry name" value="lepA_C"/>
    <property type="match status" value="1"/>
</dbReference>
<dbReference type="EC" id="3.6.5.n1" evidence="11 12"/>
<feature type="domain" description="Tr-type G" evidence="14">
    <location>
        <begin position="43"/>
        <end position="225"/>
    </location>
</feature>
<comment type="similarity">
    <text evidence="10">Belongs to the GTP-binding elongation factor family. LepA subfamily.</text>
</comment>
<dbReference type="Gene3D" id="3.40.50.300">
    <property type="entry name" value="P-loop containing nucleotide triphosphate hydrolases"/>
    <property type="match status" value="1"/>
</dbReference>
<dbReference type="PANTHER" id="PTHR43512:SF4">
    <property type="entry name" value="TRANSLATION FACTOR GUF1 HOMOLOG, CHLOROPLASTIC"/>
    <property type="match status" value="1"/>
</dbReference>
<dbReference type="SUPFAM" id="SSF54980">
    <property type="entry name" value="EF-G C-terminal domain-like"/>
    <property type="match status" value="2"/>
</dbReference>
<keyword evidence="2 12" id="KW-1003">Cell membrane</keyword>
<evidence type="ECO:0000256" key="10">
    <source>
        <dbReference type="ARBA" id="ARBA00061052"/>
    </source>
</evidence>
<dbReference type="InterPro" id="IPR035647">
    <property type="entry name" value="EFG_III/V"/>
</dbReference>
<dbReference type="GO" id="GO:0043022">
    <property type="term" value="F:ribosome binding"/>
    <property type="evidence" value="ECO:0007669"/>
    <property type="project" value="UniProtKB-UniRule"/>
</dbReference>
<comment type="catalytic activity">
    <reaction evidence="8 12">
        <text>GTP + H2O = GDP + phosphate + H(+)</text>
        <dbReference type="Rhea" id="RHEA:19669"/>
        <dbReference type="ChEBI" id="CHEBI:15377"/>
        <dbReference type="ChEBI" id="CHEBI:15378"/>
        <dbReference type="ChEBI" id="CHEBI:37565"/>
        <dbReference type="ChEBI" id="CHEBI:43474"/>
        <dbReference type="ChEBI" id="CHEBI:58189"/>
        <dbReference type="EC" id="3.6.5.n1"/>
    </reaction>
</comment>
<dbReference type="InterPro" id="IPR005225">
    <property type="entry name" value="Small_GTP-bd"/>
</dbReference>
<dbReference type="EMBL" id="UIHC01000025">
    <property type="protein sequence ID" value="SUZ32684.1"/>
    <property type="molecule type" value="Genomic_DNA"/>
</dbReference>
<keyword evidence="4 12" id="KW-0378">Hydrolase</keyword>
<dbReference type="GO" id="GO:0003924">
    <property type="term" value="F:GTPase activity"/>
    <property type="evidence" value="ECO:0007669"/>
    <property type="project" value="UniProtKB-UniRule"/>
</dbReference>
<dbReference type="AlphaFoldDB" id="A0A3B0MV60"/>
<feature type="binding site" evidence="12">
    <location>
        <begin position="55"/>
        <end position="60"/>
    </location>
    <ligand>
        <name>GTP</name>
        <dbReference type="ChEBI" id="CHEBI:37565"/>
    </ligand>
</feature>
<feature type="region of interest" description="Disordered" evidence="13">
    <location>
        <begin position="1"/>
        <end position="21"/>
    </location>
</feature>
<dbReference type="FunFam" id="3.30.70.870:FF:000004">
    <property type="entry name" value="Translation factor GUF1, mitochondrial"/>
    <property type="match status" value="1"/>
</dbReference>
<protein>
    <recommendedName>
        <fullName evidence="11 12">Elongation factor 4</fullName>
        <shortName evidence="12">EF-4</shortName>
        <ecNumber evidence="11 12">3.6.5.n1</ecNumber>
    </recommendedName>
    <alternativeName>
        <fullName evidence="12">Ribosomal back-translocase LepA</fullName>
    </alternativeName>
</protein>
<evidence type="ECO:0000256" key="4">
    <source>
        <dbReference type="ARBA" id="ARBA00022801"/>
    </source>
</evidence>
<dbReference type="InterPro" id="IPR013842">
    <property type="entry name" value="LepA_CTD"/>
</dbReference>
<dbReference type="Gene3D" id="3.30.70.870">
    <property type="entry name" value="Elongation Factor G (Translational Gtpase), domain 3"/>
    <property type="match status" value="1"/>
</dbReference>
<accession>A0A3B0MV60</accession>
<dbReference type="GO" id="GO:0045727">
    <property type="term" value="P:positive regulation of translation"/>
    <property type="evidence" value="ECO:0007669"/>
    <property type="project" value="UniProtKB-UniRule"/>
</dbReference>
<gene>
    <name evidence="12 15" type="primary">lepA</name>
    <name evidence="15" type="ORF">ROE7235_02445</name>
</gene>
<dbReference type="FunFam" id="2.40.30.10:FF:000015">
    <property type="entry name" value="Translation factor GUF1, mitochondrial"/>
    <property type="match status" value="1"/>
</dbReference>
<dbReference type="GO" id="GO:0005525">
    <property type="term" value="F:GTP binding"/>
    <property type="evidence" value="ECO:0007669"/>
    <property type="project" value="UniProtKB-UniRule"/>
</dbReference>
<dbReference type="SMART" id="SM00838">
    <property type="entry name" value="EFG_C"/>
    <property type="match status" value="1"/>
</dbReference>
<dbReference type="Pfam" id="PF03144">
    <property type="entry name" value="GTP_EFTU_D2"/>
    <property type="match status" value="1"/>
</dbReference>
<dbReference type="InterPro" id="IPR004161">
    <property type="entry name" value="EFTu-like_2"/>
</dbReference>
<evidence type="ECO:0000256" key="6">
    <source>
        <dbReference type="ARBA" id="ARBA00023134"/>
    </source>
</evidence>
<dbReference type="GO" id="GO:0097216">
    <property type="term" value="F:guanosine tetraphosphate binding"/>
    <property type="evidence" value="ECO:0007669"/>
    <property type="project" value="UniProtKB-ARBA"/>
</dbReference>
<evidence type="ECO:0000259" key="14">
    <source>
        <dbReference type="PROSITE" id="PS51722"/>
    </source>
</evidence>
<evidence type="ECO:0000256" key="9">
    <source>
        <dbReference type="ARBA" id="ARBA00057626"/>
    </source>
</evidence>
<name>A0A3B0MV60_9RHOB</name>
<evidence type="ECO:0000256" key="5">
    <source>
        <dbReference type="ARBA" id="ARBA00022917"/>
    </source>
</evidence>
<dbReference type="PANTHER" id="PTHR43512">
    <property type="entry name" value="TRANSLATION FACTOR GUF1-RELATED"/>
    <property type="match status" value="1"/>
</dbReference>
<dbReference type="Pfam" id="PF00009">
    <property type="entry name" value="GTP_EFTU"/>
    <property type="match status" value="1"/>
</dbReference>
<dbReference type="NCBIfam" id="TIGR01393">
    <property type="entry name" value="lepA"/>
    <property type="match status" value="1"/>
</dbReference>
<sequence>MHPRTTAIRAATPRNNNQTAQGRQAILTGGRKRDISADMTQLSHIRNFSIVAHIDHGKSTLADRLIQSTGTVADRDMKEQMLDAMDIERERGITIKANTVRIDYVAKDGEHYVLNLIDTPGHVDFAYEVSRSMQAVEGSLLVVDASQGVEAQTLANVYTALDADHEIVPVLNKVDLPAAEPDKVRQQIEDVIGLDASDAVLISAKSGLGIPDVLEAIVNRLAAPAGDRDAPLKAMLVDSWYDPYLGVVVLIRVMDGVIRKGDNIRMMQTGAKYGIDKLSVLKPAMVDVAELGPGEIGIFTGSIKQVRDTKVGDTITHDKKPCAKALPGFKPSVPVVFCGLFPVDSAEFEDLRTGIEKLALNDASFTYEMESSAALGFGFRCGFLGLLHLEVIRDRLEREYGVDLITTAPSVVYHIHMRDGEMLELHNPADLPDLTHVDHVEEPRIKATILVPDDFLGDVLKLCQERRGIQLDLSYAGPRAMVVYDLPLNEVVFDFYDRLKSITKGYASFDYEITGYREDNLVKMQVLVNDEPVDALSMMVHRDRAEGRGRVMCEKLKELIPRHMFKIPIQAAIGGKVIARETLAALRKDVTAKCYGGDVSRKRKLLDKQKAGKKKMRQFGKVEIPQQAFISALKMDG</sequence>
<comment type="subcellular location">
    <subcellularLocation>
        <location evidence="12">Cell membrane</location>
        <topology evidence="12">Peripheral membrane protein</topology>
        <orientation evidence="12">Cytoplasmic side</orientation>
    </subcellularLocation>
</comment>
<keyword evidence="6 12" id="KW-0342">GTP-binding</keyword>